<organism evidence="1 2">
    <name type="scientific">Methylococcus capsulatus</name>
    <dbReference type="NCBI Taxonomy" id="414"/>
    <lineage>
        <taxon>Bacteria</taxon>
        <taxon>Pseudomonadati</taxon>
        <taxon>Pseudomonadota</taxon>
        <taxon>Gammaproteobacteria</taxon>
        <taxon>Methylococcales</taxon>
        <taxon>Methylococcaceae</taxon>
        <taxon>Methylococcus</taxon>
    </lineage>
</organism>
<name>A0AA35Y117_METCP</name>
<dbReference type="Proteomes" id="UP001158598">
    <property type="component" value="Chromosome"/>
</dbReference>
<evidence type="ECO:0000313" key="2">
    <source>
        <dbReference type="Proteomes" id="UP001158598"/>
    </source>
</evidence>
<accession>A0AA35Y117</accession>
<sequence>MLRWQGPVLGTRWAVLIFAGAAHDDGAGRVSHELGAAQLRRVRLRRGRFRQWFRRQGDYPSCCGCSAVRDMVYPHGQTGLTGLDRPP</sequence>
<proteinExistence type="predicted"/>
<protein>
    <submittedName>
        <fullName evidence="1">Uncharacterized protein</fullName>
    </submittedName>
</protein>
<dbReference type="EMBL" id="OX458332">
    <property type="protein sequence ID" value="CAI8852887.1"/>
    <property type="molecule type" value="Genomic_DNA"/>
</dbReference>
<dbReference type="AlphaFoldDB" id="A0AA35Y117"/>
<gene>
    <name evidence="1" type="ORF">MCNOR_2533</name>
</gene>
<evidence type="ECO:0000313" key="1">
    <source>
        <dbReference type="EMBL" id="CAI8852887.1"/>
    </source>
</evidence>
<reference evidence="1" key="1">
    <citation type="submission" date="2023-03" db="EMBL/GenBank/DDBJ databases">
        <authorList>
            <person name="Pearce D."/>
        </authorList>
    </citation>
    <scope>NUCLEOTIDE SEQUENCE</scope>
    <source>
        <strain evidence="1">Mc</strain>
    </source>
</reference>